<dbReference type="InterPro" id="IPR035979">
    <property type="entry name" value="RBD_domain_sf"/>
</dbReference>
<feature type="repeat" description="PPR" evidence="3">
    <location>
        <begin position="337"/>
        <end position="371"/>
    </location>
</feature>
<dbReference type="EMBL" id="CACSLK010030308">
    <property type="protein sequence ID" value="CAA0837700.1"/>
    <property type="molecule type" value="Genomic_DNA"/>
</dbReference>
<evidence type="ECO:0000313" key="6">
    <source>
        <dbReference type="Proteomes" id="UP001153555"/>
    </source>
</evidence>
<gene>
    <name evidence="5" type="ORF">SHERM_04517</name>
</gene>
<reference evidence="5" key="1">
    <citation type="submission" date="2019-12" db="EMBL/GenBank/DDBJ databases">
        <authorList>
            <person name="Scholes J."/>
        </authorList>
    </citation>
    <scope>NUCLEOTIDE SEQUENCE</scope>
</reference>
<dbReference type="GO" id="GO:0003723">
    <property type="term" value="F:RNA binding"/>
    <property type="evidence" value="ECO:0007669"/>
    <property type="project" value="UniProtKB-UniRule"/>
</dbReference>
<dbReference type="PROSITE" id="PS51375">
    <property type="entry name" value="PPR"/>
    <property type="match status" value="2"/>
</dbReference>
<accession>A0A9N7RQQ5</accession>
<dbReference type="InterPro" id="IPR000504">
    <property type="entry name" value="RRM_dom"/>
</dbReference>
<dbReference type="PANTHER" id="PTHR47926">
    <property type="entry name" value="PENTATRICOPEPTIDE REPEAT-CONTAINING PROTEIN"/>
    <property type="match status" value="1"/>
</dbReference>
<dbReference type="InterPro" id="IPR011990">
    <property type="entry name" value="TPR-like_helical_dom_sf"/>
</dbReference>
<evidence type="ECO:0000259" key="4">
    <source>
        <dbReference type="PROSITE" id="PS50102"/>
    </source>
</evidence>
<dbReference type="Proteomes" id="UP001153555">
    <property type="component" value="Unassembled WGS sequence"/>
</dbReference>
<evidence type="ECO:0000256" key="2">
    <source>
        <dbReference type="PROSITE-ProRule" id="PRU00176"/>
    </source>
</evidence>
<dbReference type="GO" id="GO:0099402">
    <property type="term" value="P:plant organ development"/>
    <property type="evidence" value="ECO:0007669"/>
    <property type="project" value="UniProtKB-ARBA"/>
</dbReference>
<evidence type="ECO:0000313" key="5">
    <source>
        <dbReference type="EMBL" id="CAA0837700.1"/>
    </source>
</evidence>
<dbReference type="SMART" id="SM00360">
    <property type="entry name" value="RRM"/>
    <property type="match status" value="1"/>
</dbReference>
<dbReference type="SUPFAM" id="SSF54928">
    <property type="entry name" value="RNA-binding domain, RBD"/>
    <property type="match status" value="1"/>
</dbReference>
<dbReference type="Pfam" id="PF01535">
    <property type="entry name" value="PPR"/>
    <property type="match status" value="4"/>
</dbReference>
<dbReference type="PROSITE" id="PS50102">
    <property type="entry name" value="RRM"/>
    <property type="match status" value="1"/>
</dbReference>
<dbReference type="FunFam" id="1.25.40.10:FF:000158">
    <property type="entry name" value="pentatricopeptide repeat-containing protein At2g33680"/>
    <property type="match status" value="1"/>
</dbReference>
<dbReference type="OrthoDB" id="10259687at2759"/>
<feature type="repeat" description="PPR" evidence="3">
    <location>
        <begin position="239"/>
        <end position="269"/>
    </location>
</feature>
<dbReference type="GO" id="GO:0009451">
    <property type="term" value="P:RNA modification"/>
    <property type="evidence" value="ECO:0007669"/>
    <property type="project" value="InterPro"/>
</dbReference>
<dbReference type="Gene3D" id="1.25.40.10">
    <property type="entry name" value="Tetratricopeptide repeat domain"/>
    <property type="match status" value="3"/>
</dbReference>
<proteinExistence type="predicted"/>
<dbReference type="NCBIfam" id="TIGR00756">
    <property type="entry name" value="PPR"/>
    <property type="match status" value="2"/>
</dbReference>
<keyword evidence="6" id="KW-1185">Reference proteome</keyword>
<dbReference type="AlphaFoldDB" id="A0A9N7RQQ5"/>
<dbReference type="InterPro" id="IPR012677">
    <property type="entry name" value="Nucleotide-bd_a/b_plait_sf"/>
</dbReference>
<dbReference type="InterPro" id="IPR046848">
    <property type="entry name" value="E_motif"/>
</dbReference>
<name>A0A9N7RQQ5_STRHE</name>
<evidence type="ECO:0000256" key="3">
    <source>
        <dbReference type="PROSITE-ProRule" id="PRU00708"/>
    </source>
</evidence>
<protein>
    <submittedName>
        <fullName evidence="5">Pentatricopeptide repeat-containing protein</fullName>
    </submittedName>
</protein>
<keyword evidence="2" id="KW-0694">RNA-binding</keyword>
<dbReference type="InterPro" id="IPR002885">
    <property type="entry name" value="PPR_rpt"/>
</dbReference>
<organism evidence="5 6">
    <name type="scientific">Striga hermonthica</name>
    <name type="common">Purple witchweed</name>
    <name type="synonym">Buchnera hermonthica</name>
    <dbReference type="NCBI Taxonomy" id="68872"/>
    <lineage>
        <taxon>Eukaryota</taxon>
        <taxon>Viridiplantae</taxon>
        <taxon>Streptophyta</taxon>
        <taxon>Embryophyta</taxon>
        <taxon>Tracheophyta</taxon>
        <taxon>Spermatophyta</taxon>
        <taxon>Magnoliopsida</taxon>
        <taxon>eudicotyledons</taxon>
        <taxon>Gunneridae</taxon>
        <taxon>Pentapetalae</taxon>
        <taxon>asterids</taxon>
        <taxon>lamiids</taxon>
        <taxon>Lamiales</taxon>
        <taxon>Orobanchaceae</taxon>
        <taxon>Buchnereae</taxon>
        <taxon>Striga</taxon>
    </lineage>
</organism>
<dbReference type="Pfam" id="PF00076">
    <property type="entry name" value="RRM_1"/>
    <property type="match status" value="1"/>
</dbReference>
<dbReference type="Pfam" id="PF20431">
    <property type="entry name" value="E_motif"/>
    <property type="match status" value="1"/>
</dbReference>
<keyword evidence="1" id="KW-0677">Repeat</keyword>
<dbReference type="InterPro" id="IPR046960">
    <property type="entry name" value="PPR_At4g14850-like_plant"/>
</dbReference>
<sequence length="598" mass="67110">MMADKSSSTVYIGNLDERVGDRVLYDILIQAGRVVDLHIPRDRETDKPKGFAFAEYESEEVAAYAVKLFTGLVTLYKRTLKFAISGQDKSSASLPVANTPMVTSSLKPRPYHAPYDNTELSSQSLSRFSENKINYIQAPVPYDVSMNQPNGYRTHHDSVDYNYSRRVFGAVLDSMMRRREPTWDADEIETMSVILSPSAVVYTPPPADLFTINNYINSLAKSGQLHLANKVFGKMPQKNAVSWTVLISGYAQHGKSDQCFHLFGQMMFHFRPNDFAYASVLSVCDCPRGRQVHGLVLKTGFGSWIYVANSLLAMYWKNSRDSGSEAWRVFESMDFRNLVTYNSMISGFGMHGEGDRAMDLFIRMHHDGVEFDRATILALAGLVLDVSKTALIKGYSALASEFSGCLKLFMETSGNDRDIVLWTGILTACAEWEPHAEGLCCYAMHGKAENALIAFEKWTLVPMGPFPQLDHYACMVDILGRAGHVSEVERIVREMPMRPDYVIRSAFLGACHKYGDARAASLALSNLKELDPENSLGYVLTSNIYCLFRNYDVGGSLRMKMNHIGVRKEPGLSWTEVGHRVHEFSCGGHRHHMLIHQL</sequence>
<comment type="caution">
    <text evidence="5">The sequence shown here is derived from an EMBL/GenBank/DDBJ whole genome shotgun (WGS) entry which is preliminary data.</text>
</comment>
<evidence type="ECO:0000256" key="1">
    <source>
        <dbReference type="ARBA" id="ARBA00022737"/>
    </source>
</evidence>
<dbReference type="Gene3D" id="3.30.70.330">
    <property type="match status" value="1"/>
</dbReference>
<feature type="domain" description="RRM" evidence="4">
    <location>
        <begin position="8"/>
        <end position="87"/>
    </location>
</feature>